<evidence type="ECO:0000256" key="1">
    <source>
        <dbReference type="SAM" id="MobiDB-lite"/>
    </source>
</evidence>
<dbReference type="EMBL" id="CP015583">
    <property type="protein sequence ID" value="APT56488.1"/>
    <property type="molecule type" value="Genomic_DNA"/>
</dbReference>
<evidence type="ECO:0000256" key="2">
    <source>
        <dbReference type="SAM" id="Phobius"/>
    </source>
</evidence>
<feature type="region of interest" description="Disordered" evidence="1">
    <location>
        <begin position="58"/>
        <end position="77"/>
    </location>
</feature>
<dbReference type="AlphaFoldDB" id="A0A1L7ACG0"/>
<accession>A0A1L7ACG0</accession>
<name>A0A1L7ACG0_9PROT</name>
<protein>
    <submittedName>
        <fullName evidence="3">Uncharacterized protein</fullName>
    </submittedName>
</protein>
<evidence type="ECO:0000313" key="3">
    <source>
        <dbReference type="EMBL" id="APT56488.1"/>
    </source>
</evidence>
<organism evidence="3 4">
    <name type="scientific">Roseomonas gilardii</name>
    <dbReference type="NCBI Taxonomy" id="257708"/>
    <lineage>
        <taxon>Bacteria</taxon>
        <taxon>Pseudomonadati</taxon>
        <taxon>Pseudomonadota</taxon>
        <taxon>Alphaproteobacteria</taxon>
        <taxon>Acetobacterales</taxon>
        <taxon>Roseomonadaceae</taxon>
        <taxon>Roseomonas</taxon>
    </lineage>
</organism>
<dbReference type="RefSeq" id="WP_075797433.1">
    <property type="nucleotide sequence ID" value="NZ_CP015583.1"/>
</dbReference>
<dbReference type="KEGG" id="rgi:RGI145_04580"/>
<feature type="transmembrane region" description="Helical" evidence="2">
    <location>
        <begin position="30"/>
        <end position="52"/>
    </location>
</feature>
<keyword evidence="2" id="KW-0812">Transmembrane</keyword>
<keyword evidence="2" id="KW-0472">Membrane</keyword>
<sequence>MENVIATSRPDMTLVAERLPHGDTVGQGTYAADAGALLLVLLLVAALGHYFHDRRRLPPRKRDAAALPHDGTPPLHH</sequence>
<keyword evidence="2" id="KW-1133">Transmembrane helix</keyword>
<gene>
    <name evidence="3" type="ORF">RGI145_04580</name>
</gene>
<reference evidence="3 4" key="1">
    <citation type="submission" date="2016-05" db="EMBL/GenBank/DDBJ databases">
        <title>Complete Genome and Methylome Analysis of Psychrotrophic Bacterial Isolates from Antarctic Lake Untersee.</title>
        <authorList>
            <person name="Fomenkov A."/>
            <person name="Akimov V.N."/>
            <person name="Vasilyeva L.V."/>
            <person name="Andersen D."/>
            <person name="Vincze T."/>
            <person name="Roberts R.J."/>
        </authorList>
    </citation>
    <scope>NUCLEOTIDE SEQUENCE [LARGE SCALE GENOMIC DNA]</scope>
    <source>
        <strain evidence="3 4">U14-5</strain>
    </source>
</reference>
<dbReference type="Proteomes" id="UP000185494">
    <property type="component" value="Chromosome 1"/>
</dbReference>
<proteinExistence type="predicted"/>
<evidence type="ECO:0000313" key="4">
    <source>
        <dbReference type="Proteomes" id="UP000185494"/>
    </source>
</evidence>